<reference evidence="2" key="1">
    <citation type="submission" date="2017-04" db="EMBL/GenBank/DDBJ databases">
        <authorList>
            <person name="Varghese N."/>
            <person name="Submissions S."/>
        </authorList>
    </citation>
    <scope>NUCLEOTIDE SEQUENCE [LARGE SCALE GENOMIC DNA]</scope>
    <source>
        <strain evidence="2">Ballard 720</strain>
    </source>
</reference>
<dbReference type="STRING" id="28094.SAMN06295900_104243"/>
<keyword evidence="2" id="KW-1185">Reference proteome</keyword>
<accession>A0A1X7DY85</accession>
<organism evidence="1 2">
    <name type="scientific">Trinickia caryophylli</name>
    <name type="common">Paraburkholderia caryophylli</name>
    <dbReference type="NCBI Taxonomy" id="28094"/>
    <lineage>
        <taxon>Bacteria</taxon>
        <taxon>Pseudomonadati</taxon>
        <taxon>Pseudomonadota</taxon>
        <taxon>Betaproteobacteria</taxon>
        <taxon>Burkholderiales</taxon>
        <taxon>Burkholderiaceae</taxon>
        <taxon>Trinickia</taxon>
    </lineage>
</organism>
<gene>
    <name evidence="1" type="ORF">SAMN06295900_104243</name>
</gene>
<protein>
    <submittedName>
        <fullName evidence="1">Uncharacterized protein</fullName>
    </submittedName>
</protein>
<dbReference type="GeneID" id="95551479"/>
<dbReference type="Proteomes" id="UP000192911">
    <property type="component" value="Unassembled WGS sequence"/>
</dbReference>
<dbReference type="RefSeq" id="WP_158243469.1">
    <property type="nucleotide sequence ID" value="NZ_BSQD01000005.1"/>
</dbReference>
<evidence type="ECO:0000313" key="2">
    <source>
        <dbReference type="Proteomes" id="UP000192911"/>
    </source>
</evidence>
<proteinExistence type="predicted"/>
<dbReference type="EMBL" id="FXAH01000004">
    <property type="protein sequence ID" value="SMF23955.1"/>
    <property type="molecule type" value="Genomic_DNA"/>
</dbReference>
<evidence type="ECO:0000313" key="1">
    <source>
        <dbReference type="EMBL" id="SMF23955.1"/>
    </source>
</evidence>
<sequence>MNTKDTKKPVSSSARPMIAPKNVVRVSNESDRRTVVSAARAVINEHRDVIKALAKR</sequence>
<dbReference type="AlphaFoldDB" id="A0A1X7DY85"/>
<name>A0A1X7DY85_TRICW</name>